<dbReference type="AlphaFoldDB" id="A0AA88KJL5"/>
<feature type="region of interest" description="Disordered" evidence="1">
    <location>
        <begin position="1"/>
        <end position="78"/>
    </location>
</feature>
<dbReference type="RefSeq" id="XP_044549758.1">
    <property type="nucleotide sequence ID" value="XM_044692384.1"/>
</dbReference>
<feature type="compositionally biased region" description="Low complexity" evidence="1">
    <location>
        <begin position="209"/>
        <end position="235"/>
    </location>
</feature>
<comment type="caution">
    <text evidence="2">The sequence shown here is derived from an EMBL/GenBank/DDBJ whole genome shotgun (WGS) entry which is preliminary data.</text>
</comment>
<dbReference type="EMBL" id="PYSW02000017">
    <property type="protein sequence ID" value="KAG2385765.1"/>
    <property type="molecule type" value="Genomic_DNA"/>
</dbReference>
<evidence type="ECO:0000313" key="2">
    <source>
        <dbReference type="EMBL" id="KAG2385765.1"/>
    </source>
</evidence>
<reference evidence="2 3" key="1">
    <citation type="journal article" date="2018" name="BMC Genomics">
        <title>The genome of Naegleria lovaniensis, the basis for a comparative approach to unravel pathogenicity factors of the human pathogenic amoeba N. fowleri.</title>
        <authorList>
            <person name="Liechti N."/>
            <person name="Schurch N."/>
            <person name="Bruggmann R."/>
            <person name="Wittwer M."/>
        </authorList>
    </citation>
    <scope>NUCLEOTIDE SEQUENCE [LARGE SCALE GENOMIC DNA]</scope>
    <source>
        <strain evidence="2 3">ATCC 30569</strain>
    </source>
</reference>
<feature type="compositionally biased region" description="Polar residues" evidence="1">
    <location>
        <begin position="184"/>
        <end position="208"/>
    </location>
</feature>
<proteinExistence type="predicted"/>
<evidence type="ECO:0000256" key="1">
    <source>
        <dbReference type="SAM" id="MobiDB-lite"/>
    </source>
</evidence>
<feature type="region of interest" description="Disordered" evidence="1">
    <location>
        <begin position="178"/>
        <end position="264"/>
    </location>
</feature>
<evidence type="ECO:0000313" key="3">
    <source>
        <dbReference type="Proteomes" id="UP000816034"/>
    </source>
</evidence>
<sequence length="301" mass="32769">MITSNTGSSPTVSLSATNSTTNTTTTTTTNHSPIKPNPSPNKKIMMKPTITTPPPPPSPCLMSQFPTTSSSLGSSPLNTNSLVHSSSPFNKPPLQQQPPIPHHQPFFPFHIPPMHPFPGNPIMTNTSSSSYSTVNSLIPPNPMMMGIYPPSSSSFMMSPPGMPNQHVPMNMMVGHHPSPLHHNPFTSPMMTSLPQGIPITTSSGTPQETAPTMSNSNTTTSPPHVTSSTPQATTTKKTKSSSSSRKKKKTAQARRKNQAHQKEKYPTPVNPFILILFPIYLRLDYQIVQKRWKMTSIILNS</sequence>
<keyword evidence="3" id="KW-1185">Reference proteome</keyword>
<dbReference type="Proteomes" id="UP000816034">
    <property type="component" value="Unassembled WGS sequence"/>
</dbReference>
<dbReference type="GeneID" id="68095369"/>
<organism evidence="2 3">
    <name type="scientific">Naegleria lovaniensis</name>
    <name type="common">Amoeba</name>
    <dbReference type="NCBI Taxonomy" id="51637"/>
    <lineage>
        <taxon>Eukaryota</taxon>
        <taxon>Discoba</taxon>
        <taxon>Heterolobosea</taxon>
        <taxon>Tetramitia</taxon>
        <taxon>Eutetramitia</taxon>
        <taxon>Vahlkampfiidae</taxon>
        <taxon>Naegleria</taxon>
    </lineage>
</organism>
<accession>A0AA88KJL5</accession>
<name>A0AA88KJL5_NAELO</name>
<feature type="compositionally biased region" description="Low complexity" evidence="1">
    <location>
        <begin position="17"/>
        <end position="50"/>
    </location>
</feature>
<protein>
    <submittedName>
        <fullName evidence="2">Uncharacterized protein</fullName>
    </submittedName>
</protein>
<gene>
    <name evidence="2" type="ORF">C9374_002914</name>
</gene>
<feature type="compositionally biased region" description="Low complexity" evidence="1">
    <location>
        <begin position="66"/>
        <end position="78"/>
    </location>
</feature>
<feature type="compositionally biased region" description="Polar residues" evidence="1">
    <location>
        <begin position="1"/>
        <end position="16"/>
    </location>
</feature>
<feature type="compositionally biased region" description="Basic residues" evidence="1">
    <location>
        <begin position="236"/>
        <end position="259"/>
    </location>
</feature>